<organism evidence="2 3">
    <name type="scientific">Triparma strigata</name>
    <dbReference type="NCBI Taxonomy" id="1606541"/>
    <lineage>
        <taxon>Eukaryota</taxon>
        <taxon>Sar</taxon>
        <taxon>Stramenopiles</taxon>
        <taxon>Ochrophyta</taxon>
        <taxon>Bolidophyceae</taxon>
        <taxon>Parmales</taxon>
        <taxon>Triparmaceae</taxon>
        <taxon>Triparma</taxon>
    </lineage>
</organism>
<dbReference type="OrthoDB" id="10509823at2759"/>
<accession>A0A9W7AT28</accession>
<evidence type="ECO:0000256" key="1">
    <source>
        <dbReference type="SAM" id="SignalP"/>
    </source>
</evidence>
<name>A0A9W7AT28_9STRA</name>
<proteinExistence type="predicted"/>
<evidence type="ECO:0000313" key="2">
    <source>
        <dbReference type="EMBL" id="GMH78636.1"/>
    </source>
</evidence>
<sequence>MHVMIQHVALLVIILSILSPRVDPYTPRLSLLKSRSKSRSKGSLLWTLTTLENHLLPLSPYLSQKSATSGSASIEYSPVYLSKDSEQLVSLSKSTALTLYLRSLTSLTYISPSYLPPLRSLILSVLTRGKGLHDYVAHKHSLLSSSMWSETWDSGVRERWKIGEGEVDLMHRICKIFYEEEGDNCEVVRLYKSMLTDLKEDKGGNPFYSFDGVVGLQPFHALGISRNDRFAFGMFENKLLTEGKVEDEGEGEGYNIYQEDQFTRPMYASYVLEEVERRCEEEGRGREDVMLEVMLEVNEGGVYFEGRQMERIMRGIE</sequence>
<dbReference type="AlphaFoldDB" id="A0A9W7AT28"/>
<feature type="signal peptide" evidence="1">
    <location>
        <begin position="1"/>
        <end position="24"/>
    </location>
</feature>
<keyword evidence="1" id="KW-0732">Signal</keyword>
<dbReference type="EMBL" id="BRXY01000225">
    <property type="protein sequence ID" value="GMH78636.1"/>
    <property type="molecule type" value="Genomic_DNA"/>
</dbReference>
<protein>
    <submittedName>
        <fullName evidence="2">Uncharacterized protein</fullName>
    </submittedName>
</protein>
<feature type="chain" id="PRO_5040717605" evidence="1">
    <location>
        <begin position="25"/>
        <end position="317"/>
    </location>
</feature>
<evidence type="ECO:0000313" key="3">
    <source>
        <dbReference type="Proteomes" id="UP001165085"/>
    </source>
</evidence>
<gene>
    <name evidence="2" type="ORF">TrST_g5076</name>
</gene>
<keyword evidence="3" id="KW-1185">Reference proteome</keyword>
<reference evidence="3" key="1">
    <citation type="journal article" date="2023" name="Commun. Biol.">
        <title>Genome analysis of Parmales, the sister group of diatoms, reveals the evolutionary specialization of diatoms from phago-mixotrophs to photoautotrophs.</title>
        <authorList>
            <person name="Ban H."/>
            <person name="Sato S."/>
            <person name="Yoshikawa S."/>
            <person name="Yamada K."/>
            <person name="Nakamura Y."/>
            <person name="Ichinomiya M."/>
            <person name="Sato N."/>
            <person name="Blanc-Mathieu R."/>
            <person name="Endo H."/>
            <person name="Kuwata A."/>
            <person name="Ogata H."/>
        </authorList>
    </citation>
    <scope>NUCLEOTIDE SEQUENCE [LARGE SCALE GENOMIC DNA]</scope>
    <source>
        <strain evidence="3">NIES 3701</strain>
    </source>
</reference>
<comment type="caution">
    <text evidence="2">The sequence shown here is derived from an EMBL/GenBank/DDBJ whole genome shotgun (WGS) entry which is preliminary data.</text>
</comment>
<dbReference type="Proteomes" id="UP001165085">
    <property type="component" value="Unassembled WGS sequence"/>
</dbReference>